<evidence type="ECO:0000256" key="1">
    <source>
        <dbReference type="ARBA" id="ARBA00022741"/>
    </source>
</evidence>
<evidence type="ECO:0000313" key="6">
    <source>
        <dbReference type="EnsemblMetazoa" id="CLYHEMP014457.1"/>
    </source>
</evidence>
<dbReference type="GO" id="GO:0035556">
    <property type="term" value="P:intracellular signal transduction"/>
    <property type="evidence" value="ECO:0007669"/>
    <property type="project" value="TreeGrafter"/>
</dbReference>
<dbReference type="Gene3D" id="1.10.510.10">
    <property type="entry name" value="Transferase(Phosphotransferase) domain 1"/>
    <property type="match status" value="1"/>
</dbReference>
<dbReference type="PANTHER" id="PTHR24346">
    <property type="entry name" value="MAP/MICROTUBULE AFFINITY-REGULATING KINASE"/>
    <property type="match status" value="1"/>
</dbReference>
<dbReference type="Proteomes" id="UP000594262">
    <property type="component" value="Unplaced"/>
</dbReference>
<name>A0A7M5WWX6_9CNID</name>
<feature type="domain" description="Protein kinase" evidence="5">
    <location>
        <begin position="107"/>
        <end position="367"/>
    </location>
</feature>
<dbReference type="InterPro" id="IPR000719">
    <property type="entry name" value="Prot_kinase_dom"/>
</dbReference>
<keyword evidence="4" id="KW-0418">Kinase</keyword>
<dbReference type="AlphaFoldDB" id="A0A7M5WWX6"/>
<dbReference type="InterPro" id="IPR008271">
    <property type="entry name" value="Ser/Thr_kinase_AS"/>
</dbReference>
<dbReference type="PROSITE" id="PS00108">
    <property type="entry name" value="PROTEIN_KINASE_ST"/>
    <property type="match status" value="1"/>
</dbReference>
<protein>
    <recommendedName>
        <fullName evidence="5">Protein kinase domain-containing protein</fullName>
    </recommendedName>
</protein>
<dbReference type="Pfam" id="PF00069">
    <property type="entry name" value="Pkinase"/>
    <property type="match status" value="1"/>
</dbReference>
<dbReference type="PANTHER" id="PTHR24346:SF42">
    <property type="entry name" value="SERINE_THREONINE-PROTEIN KINASE SIK3"/>
    <property type="match status" value="1"/>
</dbReference>
<dbReference type="InterPro" id="IPR011009">
    <property type="entry name" value="Kinase-like_dom_sf"/>
</dbReference>
<dbReference type="EnsemblMetazoa" id="CLYHEMT014457.1">
    <property type="protein sequence ID" value="CLYHEMP014457.1"/>
    <property type="gene ID" value="CLYHEMG014457"/>
</dbReference>
<dbReference type="SUPFAM" id="SSF56112">
    <property type="entry name" value="Protein kinase-like (PK-like)"/>
    <property type="match status" value="1"/>
</dbReference>
<keyword evidence="7" id="KW-1185">Reference proteome</keyword>
<evidence type="ECO:0000256" key="4">
    <source>
        <dbReference type="RuleBase" id="RU000304"/>
    </source>
</evidence>
<organism evidence="6 7">
    <name type="scientific">Clytia hemisphaerica</name>
    <dbReference type="NCBI Taxonomy" id="252671"/>
    <lineage>
        <taxon>Eukaryota</taxon>
        <taxon>Metazoa</taxon>
        <taxon>Cnidaria</taxon>
        <taxon>Hydrozoa</taxon>
        <taxon>Hydroidolina</taxon>
        <taxon>Leptothecata</taxon>
        <taxon>Obeliida</taxon>
        <taxon>Clytiidae</taxon>
        <taxon>Clytia</taxon>
    </lineage>
</organism>
<dbReference type="GO" id="GO:0005524">
    <property type="term" value="F:ATP binding"/>
    <property type="evidence" value="ECO:0007669"/>
    <property type="project" value="UniProtKB-UniRule"/>
</dbReference>
<feature type="binding site" evidence="3">
    <location>
        <position position="136"/>
    </location>
    <ligand>
        <name>ATP</name>
        <dbReference type="ChEBI" id="CHEBI:30616"/>
    </ligand>
</feature>
<dbReference type="GO" id="GO:0050321">
    <property type="term" value="F:tau-protein kinase activity"/>
    <property type="evidence" value="ECO:0007669"/>
    <property type="project" value="TreeGrafter"/>
</dbReference>
<dbReference type="InterPro" id="IPR017441">
    <property type="entry name" value="Protein_kinase_ATP_BS"/>
</dbReference>
<dbReference type="GO" id="GO:0000226">
    <property type="term" value="P:microtubule cytoskeleton organization"/>
    <property type="evidence" value="ECO:0007669"/>
    <property type="project" value="TreeGrafter"/>
</dbReference>
<dbReference type="GO" id="GO:0005737">
    <property type="term" value="C:cytoplasm"/>
    <property type="evidence" value="ECO:0007669"/>
    <property type="project" value="TreeGrafter"/>
</dbReference>
<keyword evidence="4" id="KW-0808">Transferase</keyword>
<evidence type="ECO:0000256" key="3">
    <source>
        <dbReference type="PROSITE-ProRule" id="PRU10141"/>
    </source>
</evidence>
<proteinExistence type="inferred from homology"/>
<evidence type="ECO:0000256" key="2">
    <source>
        <dbReference type="ARBA" id="ARBA00022840"/>
    </source>
</evidence>
<dbReference type="SMART" id="SM00220">
    <property type="entry name" value="S_TKc"/>
    <property type="match status" value="1"/>
</dbReference>
<reference evidence="6" key="1">
    <citation type="submission" date="2021-01" db="UniProtKB">
        <authorList>
            <consortium name="EnsemblMetazoa"/>
        </authorList>
    </citation>
    <scope>IDENTIFICATION</scope>
</reference>
<evidence type="ECO:0000313" key="7">
    <source>
        <dbReference type="Proteomes" id="UP000594262"/>
    </source>
</evidence>
<keyword evidence="1 3" id="KW-0547">Nucleotide-binding</keyword>
<dbReference type="PROSITE" id="PS00107">
    <property type="entry name" value="PROTEIN_KINASE_ATP"/>
    <property type="match status" value="1"/>
</dbReference>
<evidence type="ECO:0000259" key="5">
    <source>
        <dbReference type="PROSITE" id="PS50011"/>
    </source>
</evidence>
<comment type="similarity">
    <text evidence="4">Belongs to the protein kinase superfamily.</text>
</comment>
<dbReference type="OrthoDB" id="18740at2759"/>
<accession>A0A7M5WWX6</accession>
<keyword evidence="2 3" id="KW-0067">ATP-binding</keyword>
<sequence>MSRKKKFERGKMVAATRGENCSGGGSTMNIFKKLFNGITALKSGIRNRKNDGPMLSGISGFDSDSDDDCENEFVYTDRREEMMLLDAKFGSNETHLPIIQQHLQPRNNQLDYLGHGGFSIVKKCWSEKHETDVAIKIILMDKENNNLYLQKYLPRELEIWGEISKFQNQNILRMIENFTGTGFTYVVMDVVDNGDLSTLMKFGALTEHKSRSIFRGLFEAVHFLHKLGIAHRDIKPENLLLTKRNEVKLADFTFVTKDNPVSSERCGTPGFLAPEQRDCGYYDPFKSDMWQVGLTLYYMFFGDMPFTSSRKKHLIDEIASCRNKYRNVPMPTGRMLSKDAKDLVAGMLQLEIDNRWNIQHVKASYWLNPTERNLVNRTPVNDSDD</sequence>
<dbReference type="PROSITE" id="PS50011">
    <property type="entry name" value="PROTEIN_KINASE_DOM"/>
    <property type="match status" value="1"/>
</dbReference>
<keyword evidence="4" id="KW-0723">Serine/threonine-protein kinase</keyword>